<organism evidence="1 2">
    <name type="scientific">Wuchereria bancrofti</name>
    <dbReference type="NCBI Taxonomy" id="6293"/>
    <lineage>
        <taxon>Eukaryota</taxon>
        <taxon>Metazoa</taxon>
        <taxon>Ecdysozoa</taxon>
        <taxon>Nematoda</taxon>
        <taxon>Chromadorea</taxon>
        <taxon>Rhabditida</taxon>
        <taxon>Spirurina</taxon>
        <taxon>Spiruromorpha</taxon>
        <taxon>Filarioidea</taxon>
        <taxon>Onchocercidae</taxon>
        <taxon>Wuchereria</taxon>
    </lineage>
</organism>
<dbReference type="InParanoid" id="A0A3P7E361"/>
<reference evidence="1 2" key="1">
    <citation type="submission" date="2018-11" db="EMBL/GenBank/DDBJ databases">
        <authorList>
            <consortium name="Pathogen Informatics"/>
        </authorList>
    </citation>
    <scope>NUCLEOTIDE SEQUENCE [LARGE SCALE GENOMIC DNA]</scope>
</reference>
<name>A0A3P7E361_WUCBA</name>
<dbReference type="AlphaFoldDB" id="A0A3P7E361"/>
<proteinExistence type="predicted"/>
<evidence type="ECO:0000313" key="2">
    <source>
        <dbReference type="Proteomes" id="UP000270924"/>
    </source>
</evidence>
<gene>
    <name evidence="1" type="ORF">WBA_LOCUS9200</name>
</gene>
<dbReference type="Proteomes" id="UP000270924">
    <property type="component" value="Unassembled WGS sequence"/>
</dbReference>
<accession>A0A3P7E361</accession>
<evidence type="ECO:0000313" key="1">
    <source>
        <dbReference type="EMBL" id="VDM15963.1"/>
    </source>
</evidence>
<keyword evidence="2" id="KW-1185">Reference proteome</keyword>
<protein>
    <submittedName>
        <fullName evidence="1">Uncharacterized protein</fullName>
    </submittedName>
</protein>
<sequence length="33" mass="3779">MLRMVPLKILNPQQWSDVGGLQQQETMTSHNVV</sequence>
<dbReference type="EMBL" id="UYWW01008708">
    <property type="protein sequence ID" value="VDM15963.1"/>
    <property type="molecule type" value="Genomic_DNA"/>
</dbReference>